<accession>A0A3E0WZ43</accession>
<evidence type="ECO:0000313" key="3">
    <source>
        <dbReference type="EMBL" id="RFA37433.1"/>
    </source>
</evidence>
<evidence type="ECO:0008006" key="5">
    <source>
        <dbReference type="Google" id="ProtNLM"/>
    </source>
</evidence>
<reference evidence="4" key="1">
    <citation type="submission" date="2017-05" db="EMBL/GenBank/DDBJ databases">
        <authorList>
            <person name="Sharma S."/>
            <person name="Sidhu C."/>
            <person name="Pinnaka A.K."/>
        </authorList>
    </citation>
    <scope>NUCLEOTIDE SEQUENCE [LARGE SCALE GENOMIC DNA]</scope>
    <source>
        <strain evidence="4">AK93</strain>
    </source>
</reference>
<feature type="compositionally biased region" description="Acidic residues" evidence="1">
    <location>
        <begin position="35"/>
        <end position="52"/>
    </location>
</feature>
<dbReference type="RefSeq" id="WP_116301769.1">
    <property type="nucleotide sequence ID" value="NZ_NFZV01000006.1"/>
</dbReference>
<gene>
    <name evidence="3" type="ORF">CAL65_09100</name>
</gene>
<proteinExistence type="predicted"/>
<keyword evidence="2" id="KW-0732">Signal</keyword>
<sequence length="72" mass="8059">MDRIRLYLMTLLFALPLTVLVACDTQGPAEQAGEQVDETFESAGESFDEASDDISARFDDDADEDEEDDFDF</sequence>
<dbReference type="EMBL" id="NFZW01000007">
    <property type="protein sequence ID" value="RFA37433.1"/>
    <property type="molecule type" value="Genomic_DNA"/>
</dbReference>
<evidence type="ECO:0000256" key="2">
    <source>
        <dbReference type="SAM" id="SignalP"/>
    </source>
</evidence>
<dbReference type="Proteomes" id="UP000256763">
    <property type="component" value="Unassembled WGS sequence"/>
</dbReference>
<name>A0A3E0WZ43_9GAMM</name>
<dbReference type="OrthoDB" id="5772858at2"/>
<feature type="compositionally biased region" description="Acidic residues" evidence="1">
    <location>
        <begin position="60"/>
        <end position="72"/>
    </location>
</feature>
<comment type="caution">
    <text evidence="3">The sequence shown here is derived from an EMBL/GenBank/DDBJ whole genome shotgun (WGS) entry which is preliminary data.</text>
</comment>
<protein>
    <recommendedName>
        <fullName evidence="5">Lipoprotein</fullName>
    </recommendedName>
</protein>
<dbReference type="PROSITE" id="PS51257">
    <property type="entry name" value="PROKAR_LIPOPROTEIN"/>
    <property type="match status" value="1"/>
</dbReference>
<feature type="chain" id="PRO_5017775149" description="Lipoprotein" evidence="2">
    <location>
        <begin position="22"/>
        <end position="72"/>
    </location>
</feature>
<dbReference type="AlphaFoldDB" id="A0A3E0WZ43"/>
<keyword evidence="4" id="KW-1185">Reference proteome</keyword>
<evidence type="ECO:0000256" key="1">
    <source>
        <dbReference type="SAM" id="MobiDB-lite"/>
    </source>
</evidence>
<evidence type="ECO:0000313" key="4">
    <source>
        <dbReference type="Proteomes" id="UP000256763"/>
    </source>
</evidence>
<feature type="region of interest" description="Disordered" evidence="1">
    <location>
        <begin position="29"/>
        <end position="72"/>
    </location>
</feature>
<organism evidence="3 4">
    <name type="scientific">Alkalilimnicola ehrlichii</name>
    <dbReference type="NCBI Taxonomy" id="351052"/>
    <lineage>
        <taxon>Bacteria</taxon>
        <taxon>Pseudomonadati</taxon>
        <taxon>Pseudomonadota</taxon>
        <taxon>Gammaproteobacteria</taxon>
        <taxon>Chromatiales</taxon>
        <taxon>Ectothiorhodospiraceae</taxon>
        <taxon>Alkalilimnicola</taxon>
    </lineage>
</organism>
<feature type="signal peptide" evidence="2">
    <location>
        <begin position="1"/>
        <end position="21"/>
    </location>
</feature>